<feature type="transmembrane region" description="Helical" evidence="1">
    <location>
        <begin position="104"/>
        <end position="125"/>
    </location>
</feature>
<dbReference type="EMBL" id="CP035467">
    <property type="protein sequence ID" value="QCW83942.1"/>
    <property type="molecule type" value="Genomic_DNA"/>
</dbReference>
<evidence type="ECO:0000313" key="3">
    <source>
        <dbReference type="Proteomes" id="UP000305881"/>
    </source>
</evidence>
<keyword evidence="1" id="KW-0472">Membrane</keyword>
<dbReference type="Proteomes" id="UP000305881">
    <property type="component" value="Chromosome"/>
</dbReference>
<feature type="transmembrane region" description="Helical" evidence="1">
    <location>
        <begin position="60"/>
        <end position="84"/>
    </location>
</feature>
<keyword evidence="1" id="KW-0812">Transmembrane</keyword>
<protein>
    <submittedName>
        <fullName evidence="2">MxaP protein</fullName>
    </submittedName>
</protein>
<evidence type="ECO:0000256" key="1">
    <source>
        <dbReference type="SAM" id="Phobius"/>
    </source>
</evidence>
<keyword evidence="1" id="KW-1133">Transmembrane helix</keyword>
<dbReference type="KEGG" id="mbur:EQU24_18120"/>
<sequence length="208" mass="22937">MNYKKWIESAVPKAGVSHLVEMYLTWSGVGFAGALIASALDHYSAVPYAAYFTGAVNDAVGYRFWVLLADIGLLFFCFSLPFLFMTRYFGAVEKVAGPLQRLTYTFFVVAFDEGALMIGILFANLLHASDKTVLLVSKSFLFSDVGIFTILVLIVLNSALWMLGESIFNRDDKTFSGIVQMLMTAPVKYTAPGYCCFTGIAVYLIVSQ</sequence>
<accession>A0A4P9UR48</accession>
<dbReference type="RefSeq" id="WP_017842210.1">
    <property type="nucleotide sequence ID" value="NZ_CP035467.1"/>
</dbReference>
<proteinExistence type="predicted"/>
<gene>
    <name evidence="2" type="ORF">EQU24_18120</name>
</gene>
<dbReference type="AlphaFoldDB" id="A0A4P9UR48"/>
<feature type="transmembrane region" description="Helical" evidence="1">
    <location>
        <begin position="20"/>
        <end position="40"/>
    </location>
</feature>
<dbReference type="OrthoDB" id="5573331at2"/>
<organism evidence="2 3">
    <name type="scientific">Methylotuvimicrobium buryatense</name>
    <name type="common">Methylomicrobium buryatense</name>
    <dbReference type="NCBI Taxonomy" id="95641"/>
    <lineage>
        <taxon>Bacteria</taxon>
        <taxon>Pseudomonadati</taxon>
        <taxon>Pseudomonadota</taxon>
        <taxon>Gammaproteobacteria</taxon>
        <taxon>Methylococcales</taxon>
        <taxon>Methylococcaceae</taxon>
        <taxon>Methylotuvimicrobium</taxon>
    </lineage>
</organism>
<name>A0A4P9UR48_METBY</name>
<feature type="transmembrane region" description="Helical" evidence="1">
    <location>
        <begin position="189"/>
        <end position="206"/>
    </location>
</feature>
<feature type="transmembrane region" description="Helical" evidence="1">
    <location>
        <begin position="145"/>
        <end position="168"/>
    </location>
</feature>
<keyword evidence="3" id="KW-1185">Reference proteome</keyword>
<evidence type="ECO:0000313" key="2">
    <source>
        <dbReference type="EMBL" id="QCW83942.1"/>
    </source>
</evidence>
<reference evidence="3" key="1">
    <citation type="journal article" date="2019" name="J. Bacteriol.">
        <title>A Mutagenic Screen Identifies a TonB-Dependent Receptor Required for the Lanthanide Metal Switch in the Type I Methanotroph 'Methylotuvimicrobium buryatense' 5GB1C.</title>
        <authorList>
            <person name="Groom J.D."/>
            <person name="Ford S.M."/>
            <person name="Pesesky M.W."/>
            <person name="Lidstrom M.E."/>
        </authorList>
    </citation>
    <scope>NUCLEOTIDE SEQUENCE [LARGE SCALE GENOMIC DNA]</scope>
    <source>
        <strain evidence="3">5GB1C</strain>
    </source>
</reference>